<sequence length="449" mass="47592">MGAKTIIVRNMSGHVQTFEVHGWNNNQNINVPAHGEHRISAPDGSSGAIIALHDGKEGEQAEITKNGFGGNDFFDVSVIVGAGGNMVCQQVGDPKTRKGDAHFMQNLNEAWKKASQGTRDALKNCVHLRDGRVVRIDACKDYPKLEEFVRTFADGKLYIGVGAWGGNKGNPNDNNQSSAAHGNKDILVCYNDGDATPNDGPAALQNVTHALAAAPAEPAAEPAAPQEEAAPAPAEAAAEKTDAPAPADALAQLSMTSHAVADKGPGIELTNKSKQQHTYYFYNNYWNGDGKAGANFDHPEKNVTLKPGQSSFVPLAASFKGRVQRGTQLPCTWVEFQLEASNDHAAHGDISLQQGCDGAATIASTDGSNQKNGFDMVDIVAKAPDAAIRKKPNGERAIDTTVGNWMGGPNKAAIDYLNKVVGQRRAYILGGTGVPDVASKNKRMAVVMY</sequence>
<evidence type="ECO:0000313" key="3">
    <source>
        <dbReference type="Proteomes" id="UP000319257"/>
    </source>
</evidence>
<keyword evidence="3" id="KW-1185">Reference proteome</keyword>
<evidence type="ECO:0000313" key="2">
    <source>
        <dbReference type="EMBL" id="TPX10324.1"/>
    </source>
</evidence>
<feature type="region of interest" description="Disordered" evidence="1">
    <location>
        <begin position="214"/>
        <end position="245"/>
    </location>
</feature>
<organism evidence="2 3">
    <name type="scientific">Thyridium curvatum</name>
    <dbReference type="NCBI Taxonomy" id="1093900"/>
    <lineage>
        <taxon>Eukaryota</taxon>
        <taxon>Fungi</taxon>
        <taxon>Dikarya</taxon>
        <taxon>Ascomycota</taxon>
        <taxon>Pezizomycotina</taxon>
        <taxon>Sordariomycetes</taxon>
        <taxon>Sordariomycetidae</taxon>
        <taxon>Thyridiales</taxon>
        <taxon>Thyridiaceae</taxon>
        <taxon>Thyridium</taxon>
    </lineage>
</organism>
<reference evidence="2 3" key="1">
    <citation type="submission" date="2019-06" db="EMBL/GenBank/DDBJ databases">
        <title>Draft genome sequence of the filamentous fungus Phialemoniopsis curvata isolated from diesel fuel.</title>
        <authorList>
            <person name="Varaljay V.A."/>
            <person name="Lyon W.J."/>
            <person name="Crouch A.L."/>
            <person name="Drake C.E."/>
            <person name="Hollomon J.M."/>
            <person name="Nadeau L.J."/>
            <person name="Nunn H.S."/>
            <person name="Stevenson B.S."/>
            <person name="Bojanowski C.L."/>
            <person name="Crookes-Goodson W.J."/>
        </authorList>
    </citation>
    <scope>NUCLEOTIDE SEQUENCE [LARGE SCALE GENOMIC DNA]</scope>
    <source>
        <strain evidence="2 3">D216</strain>
    </source>
</reference>
<dbReference type="EMBL" id="SKBQ01000059">
    <property type="protein sequence ID" value="TPX10324.1"/>
    <property type="molecule type" value="Genomic_DNA"/>
</dbReference>
<dbReference type="GeneID" id="41976176"/>
<gene>
    <name evidence="2" type="ORF">E0L32_008729</name>
</gene>
<feature type="compositionally biased region" description="Low complexity" evidence="1">
    <location>
        <begin position="214"/>
        <end position="236"/>
    </location>
</feature>
<dbReference type="OrthoDB" id="5959761at2759"/>
<name>A0A507AUZ7_9PEZI</name>
<dbReference type="InParanoid" id="A0A507AUZ7"/>
<proteinExistence type="predicted"/>
<dbReference type="RefSeq" id="XP_030992035.1">
    <property type="nucleotide sequence ID" value="XM_031143616.1"/>
</dbReference>
<evidence type="ECO:0000256" key="1">
    <source>
        <dbReference type="SAM" id="MobiDB-lite"/>
    </source>
</evidence>
<accession>A0A507AUZ7</accession>
<comment type="caution">
    <text evidence="2">The sequence shown here is derived from an EMBL/GenBank/DDBJ whole genome shotgun (WGS) entry which is preliminary data.</text>
</comment>
<protein>
    <submittedName>
        <fullName evidence="2">Uncharacterized protein</fullName>
    </submittedName>
</protein>
<dbReference type="AlphaFoldDB" id="A0A507AUZ7"/>
<dbReference type="Proteomes" id="UP000319257">
    <property type="component" value="Unassembled WGS sequence"/>
</dbReference>